<evidence type="ECO:0000313" key="4">
    <source>
        <dbReference type="Proteomes" id="UP001365405"/>
    </source>
</evidence>
<gene>
    <name evidence="3" type="ORF">AACH10_01175</name>
</gene>
<dbReference type="Proteomes" id="UP001365405">
    <property type="component" value="Unassembled WGS sequence"/>
</dbReference>
<dbReference type="SUPFAM" id="SSF141371">
    <property type="entry name" value="PilZ domain-like"/>
    <property type="match status" value="1"/>
</dbReference>
<dbReference type="InterPro" id="IPR036869">
    <property type="entry name" value="J_dom_sf"/>
</dbReference>
<feature type="region of interest" description="Disordered" evidence="1">
    <location>
        <begin position="1"/>
        <end position="21"/>
    </location>
</feature>
<organism evidence="3 4">
    <name type="scientific">Pseudaquabacterium inlustre</name>
    <dbReference type="NCBI Taxonomy" id="2984192"/>
    <lineage>
        <taxon>Bacteria</taxon>
        <taxon>Pseudomonadati</taxon>
        <taxon>Pseudomonadota</taxon>
        <taxon>Betaproteobacteria</taxon>
        <taxon>Burkholderiales</taxon>
        <taxon>Sphaerotilaceae</taxon>
        <taxon>Pseudaquabacterium</taxon>
    </lineage>
</organism>
<proteinExistence type="predicted"/>
<accession>A0ABU9CAP1</accession>
<dbReference type="PANTHER" id="PTHR44240:SF10">
    <property type="entry name" value="J DOMAIN-CONTAINING PROTEIN"/>
    <property type="match status" value="1"/>
</dbReference>
<comment type="caution">
    <text evidence="3">The sequence shown here is derived from an EMBL/GenBank/DDBJ whole genome shotgun (WGS) entry which is preliminary data.</text>
</comment>
<evidence type="ECO:0000259" key="2">
    <source>
        <dbReference type="PROSITE" id="PS50076"/>
    </source>
</evidence>
<dbReference type="RefSeq" id="WP_341408516.1">
    <property type="nucleotide sequence ID" value="NZ_JBBUTH010000001.1"/>
</dbReference>
<dbReference type="PROSITE" id="PS50076">
    <property type="entry name" value="DNAJ_2"/>
    <property type="match status" value="1"/>
</dbReference>
<dbReference type="EMBL" id="JBBUTH010000001">
    <property type="protein sequence ID" value="MEK8048843.1"/>
    <property type="molecule type" value="Genomic_DNA"/>
</dbReference>
<reference evidence="3 4" key="1">
    <citation type="submission" date="2024-04" db="EMBL/GenBank/DDBJ databases">
        <title>Novel species of the genus Ideonella isolated from streams.</title>
        <authorList>
            <person name="Lu H."/>
        </authorList>
    </citation>
    <scope>NUCLEOTIDE SEQUENCE [LARGE SCALE GENOMIC DNA]</scope>
    <source>
        <strain evidence="3 4">DXS22W</strain>
    </source>
</reference>
<evidence type="ECO:0000256" key="1">
    <source>
        <dbReference type="SAM" id="MobiDB-lite"/>
    </source>
</evidence>
<dbReference type="Gene3D" id="1.10.287.110">
    <property type="entry name" value="DnaJ domain"/>
    <property type="match status" value="1"/>
</dbReference>
<dbReference type="Pfam" id="PF00226">
    <property type="entry name" value="DnaJ"/>
    <property type="match status" value="1"/>
</dbReference>
<dbReference type="SUPFAM" id="SSF46565">
    <property type="entry name" value="Chaperone J-domain"/>
    <property type="match status" value="1"/>
</dbReference>
<protein>
    <submittedName>
        <fullName evidence="3">DnaJ domain-containing protein</fullName>
    </submittedName>
</protein>
<dbReference type="InterPro" id="IPR001623">
    <property type="entry name" value="DnaJ_domain"/>
</dbReference>
<dbReference type="InterPro" id="IPR052276">
    <property type="entry name" value="Diphthamide-biosynth_chaperone"/>
</dbReference>
<feature type="domain" description="J" evidence="2">
    <location>
        <begin position="26"/>
        <end position="89"/>
    </location>
</feature>
<dbReference type="PANTHER" id="PTHR44240">
    <property type="entry name" value="DNAJ DOMAIN (PROKARYOTIC HEAT SHOCK PROTEIN)-RELATED"/>
    <property type="match status" value="1"/>
</dbReference>
<dbReference type="SMART" id="SM00271">
    <property type="entry name" value="DnaJ"/>
    <property type="match status" value="1"/>
</dbReference>
<name>A0ABU9CAP1_9BURK</name>
<evidence type="ECO:0000313" key="3">
    <source>
        <dbReference type="EMBL" id="MEK8048843.1"/>
    </source>
</evidence>
<keyword evidence="4" id="KW-1185">Reference proteome</keyword>
<dbReference type="CDD" id="cd06257">
    <property type="entry name" value="DnaJ"/>
    <property type="match status" value="1"/>
</dbReference>
<sequence>MTAPTDLPHDPLDVAPGGAAPDNRRNLYRVLHVQPEAPAAVIQASYRTLMQRLRLHPDLGGSHAEAALVNAAWQVLGDPERRAEYDRELRRQTEAARGLAPLAPEPALAGRPCPLCALPGPHHPRPDSRCTRCHAPLAALPVPGSQAHELLGRRGAVRRDKHHVASLQVGWPGQPVPVRWRDLSLTGLSLYTPAALQPGQRVHLIDGALEAVAEVVDSHRAQGPWHLMHGRLISAMLLQPTGVFVSARA</sequence>